<keyword evidence="1" id="KW-0808">Transferase</keyword>
<dbReference type="Proteomes" id="UP000824014">
    <property type="component" value="Unassembled WGS sequence"/>
</dbReference>
<reference evidence="2" key="2">
    <citation type="submission" date="2021-04" db="EMBL/GenBank/DDBJ databases">
        <authorList>
            <person name="Gilroy R."/>
        </authorList>
    </citation>
    <scope>NUCLEOTIDE SEQUENCE</scope>
    <source>
        <strain evidence="2">ChiHjej11B10-19426</strain>
    </source>
</reference>
<dbReference type="PANTHER" id="PTHR31642">
    <property type="entry name" value="TRICHOTHECENE 3-O-ACETYLTRANSFERASE"/>
    <property type="match status" value="1"/>
</dbReference>
<dbReference type="PANTHER" id="PTHR31642:SF310">
    <property type="entry name" value="FATTY ALCOHOL:CAFFEOYL-COA ACYLTRANSFERASE"/>
    <property type="match status" value="1"/>
</dbReference>
<dbReference type="GO" id="GO:0016747">
    <property type="term" value="F:acyltransferase activity, transferring groups other than amino-acyl groups"/>
    <property type="evidence" value="ECO:0007669"/>
    <property type="project" value="TreeGrafter"/>
</dbReference>
<proteinExistence type="predicted"/>
<dbReference type="InterPro" id="IPR050317">
    <property type="entry name" value="Plant_Fungal_Acyltransferase"/>
</dbReference>
<gene>
    <name evidence="2" type="ORF">H9816_00615</name>
</gene>
<dbReference type="AlphaFoldDB" id="A0A9D2DCB1"/>
<reference evidence="2" key="1">
    <citation type="journal article" date="2021" name="PeerJ">
        <title>Extensive microbial diversity within the chicken gut microbiome revealed by metagenomics and culture.</title>
        <authorList>
            <person name="Gilroy R."/>
            <person name="Ravi A."/>
            <person name="Getino M."/>
            <person name="Pursley I."/>
            <person name="Horton D.L."/>
            <person name="Alikhan N.F."/>
            <person name="Baker D."/>
            <person name="Gharbi K."/>
            <person name="Hall N."/>
            <person name="Watson M."/>
            <person name="Adriaenssens E.M."/>
            <person name="Foster-Nyarko E."/>
            <person name="Jarju S."/>
            <person name="Secka A."/>
            <person name="Antonio M."/>
            <person name="Oren A."/>
            <person name="Chaudhuri R.R."/>
            <person name="La Ragione R."/>
            <person name="Hildebrand F."/>
            <person name="Pallen M.J."/>
        </authorList>
    </citation>
    <scope>NUCLEOTIDE SEQUENCE</scope>
    <source>
        <strain evidence="2">ChiHjej11B10-19426</strain>
    </source>
</reference>
<comment type="caution">
    <text evidence="2">The sequence shown here is derived from an EMBL/GenBank/DDBJ whole genome shotgun (WGS) entry which is preliminary data.</text>
</comment>
<evidence type="ECO:0000313" key="2">
    <source>
        <dbReference type="EMBL" id="HIZ14406.1"/>
    </source>
</evidence>
<dbReference type="InterPro" id="IPR023213">
    <property type="entry name" value="CAT-like_dom_sf"/>
</dbReference>
<dbReference type="EMBL" id="DXCC01000003">
    <property type="protein sequence ID" value="HIZ14406.1"/>
    <property type="molecule type" value="Genomic_DNA"/>
</dbReference>
<organism evidence="2 3">
    <name type="scientific">Candidatus Tidjanibacter faecipullorum</name>
    <dbReference type="NCBI Taxonomy" id="2838766"/>
    <lineage>
        <taxon>Bacteria</taxon>
        <taxon>Pseudomonadati</taxon>
        <taxon>Bacteroidota</taxon>
        <taxon>Bacteroidia</taxon>
        <taxon>Bacteroidales</taxon>
        <taxon>Rikenellaceae</taxon>
        <taxon>Tidjanibacter</taxon>
    </lineage>
</organism>
<dbReference type="Gene3D" id="3.30.559.10">
    <property type="entry name" value="Chloramphenicol acetyltransferase-like domain"/>
    <property type="match status" value="2"/>
</dbReference>
<sequence length="445" mass="48426">MDNLLRRTVSTFSGVRIGSTVRAGVKRLSVLDRVTAGMIIKGVWWFRDGLDGRRLRDGLVRLLQSRPWLAGRLTAEGVVYDAEGEVPFVESSLPECRAETVLAESNALDRFAHPLSVAAFRRGQASPLTVSLVHVSDGALLYVQGAHVCMDGSSFYGMMADWARLCRGEAIEPVEAACRLTDPDFADDPAPAAHAEACGYVRVGWRVLARIMWNTLCGLSRRRFAVRLTGEQVAGLIERVNARLGTHYGRHVVLSALLAAAEVRLGGLDAGVACRHVSVVNLRGRMAGIPLRFDGNAVYNIVSPVFSSSDKVEVVAGMIDRTLRSLFVNGGERLTEVMRCYMSVIRDRLPYVPFDVGGMYARRSPVSYVNDFLGFSVYALDFGTGTPAAVLPPDLPDKVRLWPLPPQQGGGVEILFTGWLAGRWARCGDPLALLTALSEGKEPLG</sequence>
<dbReference type="SUPFAM" id="SSF52777">
    <property type="entry name" value="CoA-dependent acyltransferases"/>
    <property type="match status" value="1"/>
</dbReference>
<accession>A0A9D2DCB1</accession>
<name>A0A9D2DCB1_9BACT</name>
<evidence type="ECO:0000256" key="1">
    <source>
        <dbReference type="ARBA" id="ARBA00022679"/>
    </source>
</evidence>
<dbReference type="Pfam" id="PF02458">
    <property type="entry name" value="Transferase"/>
    <property type="match status" value="1"/>
</dbReference>
<protein>
    <submittedName>
        <fullName evidence="2">Uncharacterized protein</fullName>
    </submittedName>
</protein>
<evidence type="ECO:0000313" key="3">
    <source>
        <dbReference type="Proteomes" id="UP000824014"/>
    </source>
</evidence>